<evidence type="ECO:0000256" key="4">
    <source>
        <dbReference type="ARBA" id="ARBA00022452"/>
    </source>
</evidence>
<evidence type="ECO:0000259" key="13">
    <source>
        <dbReference type="Pfam" id="PF00593"/>
    </source>
</evidence>
<organism evidence="15 16">
    <name type="scientific">Arenimonas metalli CF5-1</name>
    <dbReference type="NCBI Taxonomy" id="1384056"/>
    <lineage>
        <taxon>Bacteria</taxon>
        <taxon>Pseudomonadati</taxon>
        <taxon>Pseudomonadota</taxon>
        <taxon>Gammaproteobacteria</taxon>
        <taxon>Lysobacterales</taxon>
        <taxon>Lysobacteraceae</taxon>
        <taxon>Arenimonas</taxon>
    </lineage>
</organism>
<evidence type="ECO:0000256" key="10">
    <source>
        <dbReference type="ARBA" id="ARBA00023237"/>
    </source>
</evidence>
<evidence type="ECO:0008006" key="17">
    <source>
        <dbReference type="Google" id="ProtNLM"/>
    </source>
</evidence>
<dbReference type="STRING" id="1384056.N787_07110"/>
<keyword evidence="4 11" id="KW-1134">Transmembrane beta strand</keyword>
<proteinExistence type="inferred from homology"/>
<reference evidence="15 16" key="1">
    <citation type="submission" date="2013-09" db="EMBL/GenBank/DDBJ databases">
        <title>Genome sequencing of Arenimonas metalli.</title>
        <authorList>
            <person name="Chen F."/>
            <person name="Wang G."/>
        </authorList>
    </citation>
    <scope>NUCLEOTIDE SEQUENCE [LARGE SCALE GENOMIC DNA]</scope>
    <source>
        <strain evidence="15 16">CF5-1</strain>
    </source>
</reference>
<dbReference type="Gene3D" id="2.40.170.20">
    <property type="entry name" value="TonB-dependent receptor, beta-barrel domain"/>
    <property type="match status" value="1"/>
</dbReference>
<dbReference type="InterPro" id="IPR037066">
    <property type="entry name" value="Plug_dom_sf"/>
</dbReference>
<keyword evidence="6" id="KW-0732">Signal</keyword>
<feature type="domain" description="TonB-dependent receptor plug" evidence="14">
    <location>
        <begin position="42"/>
        <end position="152"/>
    </location>
</feature>
<evidence type="ECO:0000256" key="11">
    <source>
        <dbReference type="PROSITE-ProRule" id="PRU01360"/>
    </source>
</evidence>
<dbReference type="PANTHER" id="PTHR30069">
    <property type="entry name" value="TONB-DEPENDENT OUTER MEMBRANE RECEPTOR"/>
    <property type="match status" value="1"/>
</dbReference>
<comment type="similarity">
    <text evidence="2">Belongs to the TonB-dependent receptor family. Hemoglobin/haptoglobin binding protein subfamily.</text>
</comment>
<evidence type="ECO:0000256" key="8">
    <source>
        <dbReference type="ARBA" id="ARBA00023136"/>
    </source>
</evidence>
<dbReference type="GO" id="GO:0015344">
    <property type="term" value="F:siderophore uptake transmembrane transporter activity"/>
    <property type="evidence" value="ECO:0007669"/>
    <property type="project" value="TreeGrafter"/>
</dbReference>
<evidence type="ECO:0000313" key="16">
    <source>
        <dbReference type="Proteomes" id="UP000029393"/>
    </source>
</evidence>
<keyword evidence="9" id="KW-0675">Receptor</keyword>
<sequence length="733" mass="80225">MTLSPLCLALAAALSPGPEPSPEPLKVLDAVVVVGSRSAEPVRQVVGTISRVDREVMEQRGVQTLDDLARLVPGMEVASDPNRFGALGFNLRGLDGNRVSVEVDGIPLADGFGVGQFALAGRDLVELGIVDRIEVLRGPASTLYGSKALAGVVAFWTPEAAGASWSGDERRTAWALRAGAASRDDSHWFSARMAARSEDARLTALVALGRREGHETENSARDADDAANPADFRSDSALAKFGFDAGTAGRWTATLEQGRGERQTDVQSQLFGPGRFATTYALLADDRFRRDRISLATEWDSLGPVGPVRALAYRQSSRSEQWSDQFRLPDRATPFASRRERGFLFEQVSTGLELTGQWRGETGGFAHWQVFGIDLARHDFEGLREGFETNLATGAGTPVILGEVFPLRDFPNSRANELGLFWQDEIRFGDGWALVPGLRWERYSLDARPDAIWREDNPAVAPASLDSDAFTPKLGLRWNGARLGVYAQYARGFRAPPFADVNIGLNLPAFNYVALPNPGLRPETSDGYELGARWAGDVLQASVAVYENRFEDLIESRANLGRNDAGQLVFQSVNRDRARIRGAELEARWYLDAWLPSAPGWYVDLTAAWARGDDTARDQPLNSVPPGRASLAAGYGAPDGGWGGELRVTGVRRVTRADQTAAALYLPPGYSTWDANAWWAIGDQVRLNLTLHNLADRRYWDWSTLRGLTATADDIDFYSRPGRGASLGLRWEF</sequence>
<keyword evidence="16" id="KW-1185">Reference proteome</keyword>
<comment type="subcellular location">
    <subcellularLocation>
        <location evidence="1 11">Cell outer membrane</location>
        <topology evidence="1 11">Multi-pass membrane protein</topology>
    </subcellularLocation>
</comment>
<dbReference type="InterPro" id="IPR012910">
    <property type="entry name" value="Plug_dom"/>
</dbReference>
<keyword evidence="10 11" id="KW-0998">Cell outer membrane</keyword>
<dbReference type="OrthoDB" id="9764669at2"/>
<accession>A0A091B917</accession>
<comment type="caution">
    <text evidence="15">The sequence shown here is derived from an EMBL/GenBank/DDBJ whole genome shotgun (WGS) entry which is preliminary data.</text>
</comment>
<evidence type="ECO:0000256" key="7">
    <source>
        <dbReference type="ARBA" id="ARBA00023077"/>
    </source>
</evidence>
<dbReference type="Proteomes" id="UP000029393">
    <property type="component" value="Unassembled WGS sequence"/>
</dbReference>
<dbReference type="eggNOG" id="COG4771">
    <property type="taxonomic scope" value="Bacteria"/>
</dbReference>
<protein>
    <recommendedName>
        <fullName evidence="17">TonB-denpendent receptor</fullName>
    </recommendedName>
</protein>
<keyword evidence="7 12" id="KW-0798">TonB box</keyword>
<evidence type="ECO:0000256" key="2">
    <source>
        <dbReference type="ARBA" id="ARBA00008143"/>
    </source>
</evidence>
<dbReference type="PATRIC" id="fig|1384056.3.peg.299"/>
<dbReference type="InterPro" id="IPR036942">
    <property type="entry name" value="Beta-barrel_TonB_sf"/>
</dbReference>
<name>A0A091B917_9GAMM</name>
<dbReference type="Gene3D" id="2.170.130.10">
    <property type="entry name" value="TonB-dependent receptor, plug domain"/>
    <property type="match status" value="1"/>
</dbReference>
<dbReference type="InterPro" id="IPR000531">
    <property type="entry name" value="Beta-barrel_TonB"/>
</dbReference>
<evidence type="ECO:0000256" key="6">
    <source>
        <dbReference type="ARBA" id="ARBA00022729"/>
    </source>
</evidence>
<dbReference type="Pfam" id="PF07715">
    <property type="entry name" value="Plug"/>
    <property type="match status" value="1"/>
</dbReference>
<dbReference type="RefSeq" id="WP_034210266.1">
    <property type="nucleotide sequence ID" value="NZ_AVCK01000004.1"/>
</dbReference>
<dbReference type="GO" id="GO:0044718">
    <property type="term" value="P:siderophore transmembrane transport"/>
    <property type="evidence" value="ECO:0007669"/>
    <property type="project" value="TreeGrafter"/>
</dbReference>
<dbReference type="PROSITE" id="PS52016">
    <property type="entry name" value="TONB_DEPENDENT_REC_3"/>
    <property type="match status" value="1"/>
</dbReference>
<evidence type="ECO:0000256" key="9">
    <source>
        <dbReference type="ARBA" id="ARBA00023170"/>
    </source>
</evidence>
<dbReference type="PANTHER" id="PTHR30069:SF29">
    <property type="entry name" value="HEMOGLOBIN AND HEMOGLOBIN-HAPTOGLOBIN-BINDING PROTEIN 1-RELATED"/>
    <property type="match status" value="1"/>
</dbReference>
<evidence type="ECO:0000256" key="12">
    <source>
        <dbReference type="RuleBase" id="RU003357"/>
    </source>
</evidence>
<dbReference type="InterPro" id="IPR039426">
    <property type="entry name" value="TonB-dep_rcpt-like"/>
</dbReference>
<dbReference type="GO" id="GO:0009279">
    <property type="term" value="C:cell outer membrane"/>
    <property type="evidence" value="ECO:0007669"/>
    <property type="project" value="UniProtKB-SubCell"/>
</dbReference>
<evidence type="ECO:0000256" key="5">
    <source>
        <dbReference type="ARBA" id="ARBA00022692"/>
    </source>
</evidence>
<evidence type="ECO:0000256" key="3">
    <source>
        <dbReference type="ARBA" id="ARBA00022448"/>
    </source>
</evidence>
<evidence type="ECO:0000313" key="15">
    <source>
        <dbReference type="EMBL" id="KFN47957.1"/>
    </source>
</evidence>
<keyword evidence="8 11" id="KW-0472">Membrane</keyword>
<dbReference type="AlphaFoldDB" id="A0A091B917"/>
<dbReference type="Pfam" id="PF00593">
    <property type="entry name" value="TonB_dep_Rec_b-barrel"/>
    <property type="match status" value="1"/>
</dbReference>
<feature type="domain" description="TonB-dependent receptor-like beta-barrel" evidence="13">
    <location>
        <begin position="248"/>
        <end position="694"/>
    </location>
</feature>
<dbReference type="EMBL" id="AVCK01000004">
    <property type="protein sequence ID" value="KFN47957.1"/>
    <property type="molecule type" value="Genomic_DNA"/>
</dbReference>
<keyword evidence="5 11" id="KW-0812">Transmembrane</keyword>
<gene>
    <name evidence="15" type="ORF">N787_07110</name>
</gene>
<keyword evidence="3 11" id="KW-0813">Transport</keyword>
<evidence type="ECO:0000256" key="1">
    <source>
        <dbReference type="ARBA" id="ARBA00004571"/>
    </source>
</evidence>
<dbReference type="SUPFAM" id="SSF56935">
    <property type="entry name" value="Porins"/>
    <property type="match status" value="1"/>
</dbReference>
<dbReference type="CDD" id="cd01347">
    <property type="entry name" value="ligand_gated_channel"/>
    <property type="match status" value="1"/>
</dbReference>
<evidence type="ECO:0000259" key="14">
    <source>
        <dbReference type="Pfam" id="PF07715"/>
    </source>
</evidence>